<organism evidence="2">
    <name type="scientific">Darwinula stevensoni</name>
    <dbReference type="NCBI Taxonomy" id="69355"/>
    <lineage>
        <taxon>Eukaryota</taxon>
        <taxon>Metazoa</taxon>
        <taxon>Ecdysozoa</taxon>
        <taxon>Arthropoda</taxon>
        <taxon>Crustacea</taxon>
        <taxon>Oligostraca</taxon>
        <taxon>Ostracoda</taxon>
        <taxon>Podocopa</taxon>
        <taxon>Podocopida</taxon>
        <taxon>Darwinulocopina</taxon>
        <taxon>Darwinuloidea</taxon>
        <taxon>Darwinulidae</taxon>
        <taxon>Darwinula</taxon>
    </lineage>
</organism>
<evidence type="ECO:0000256" key="1">
    <source>
        <dbReference type="SAM" id="Coils"/>
    </source>
</evidence>
<name>A0A7R8XHI3_9CRUS</name>
<evidence type="ECO:0000313" key="3">
    <source>
        <dbReference type="Proteomes" id="UP000677054"/>
    </source>
</evidence>
<dbReference type="EMBL" id="CAJPEV010001061">
    <property type="protein sequence ID" value="CAG0890463.1"/>
    <property type="molecule type" value="Genomic_DNA"/>
</dbReference>
<accession>A0A7R8XHI3</accession>
<gene>
    <name evidence="2" type="ORF">DSTB1V02_LOCUS6037</name>
</gene>
<protein>
    <submittedName>
        <fullName evidence="2">Uncharacterized protein</fullName>
    </submittedName>
</protein>
<reference evidence="2" key="1">
    <citation type="submission" date="2020-11" db="EMBL/GenBank/DDBJ databases">
        <authorList>
            <person name="Tran Van P."/>
        </authorList>
    </citation>
    <scope>NUCLEOTIDE SEQUENCE</scope>
</reference>
<evidence type="ECO:0000313" key="2">
    <source>
        <dbReference type="EMBL" id="CAD7246180.1"/>
    </source>
</evidence>
<dbReference type="Proteomes" id="UP000677054">
    <property type="component" value="Unassembled WGS sequence"/>
</dbReference>
<proteinExistence type="predicted"/>
<feature type="coiled-coil region" evidence="1">
    <location>
        <begin position="109"/>
        <end position="192"/>
    </location>
</feature>
<keyword evidence="3" id="KW-1185">Reference proteome</keyword>
<sequence length="271" mass="31233">MKPTRTQVTYDIVENFALRHDTASVQEEEMGKIMLQKNSYLVRGDYTGSNIRKWMYKKNFQTKDRMKRESDADVTLIGGRPVRPAIESSPIRGRENVGGNLEEMILDLRTKTQEQIQQLKSENELLRNDKESLRDEYKKIKYDFENLRKATVKLNADYENMRKDQEKLMSSLEEHLQERDKLKLQLNTTEGRLQYLEAISLQIETIANCFCGFGFYSGPRVPASANEGALTIIDVISGGTFVNIDKIAPRFAEHDDFDDDKVEDIVAKGSY</sequence>
<keyword evidence="1" id="KW-0175">Coiled coil</keyword>
<dbReference type="EMBL" id="LR900578">
    <property type="protein sequence ID" value="CAD7246180.1"/>
    <property type="molecule type" value="Genomic_DNA"/>
</dbReference>
<dbReference type="AlphaFoldDB" id="A0A7R8XHI3"/>